<protein>
    <submittedName>
        <fullName evidence="1">Uncharacterized protein</fullName>
    </submittedName>
</protein>
<dbReference type="EMBL" id="AYSA01000337">
    <property type="protein sequence ID" value="ESZ93175.1"/>
    <property type="molecule type" value="Genomic_DNA"/>
</dbReference>
<reference evidence="1 2" key="1">
    <citation type="journal article" date="2014" name="Genome Announc.">
        <title>Draft genome sequence of Sclerotinia borealis, a psychrophilic plant pathogenic fungus.</title>
        <authorList>
            <person name="Mardanov A.V."/>
            <person name="Beletsky A.V."/>
            <person name="Kadnikov V.V."/>
            <person name="Ignatov A.N."/>
            <person name="Ravin N.V."/>
        </authorList>
    </citation>
    <scope>NUCLEOTIDE SEQUENCE [LARGE SCALE GENOMIC DNA]</scope>
    <source>
        <strain evidence="2">F-4157</strain>
    </source>
</reference>
<organism evidence="1 2">
    <name type="scientific">Sclerotinia borealis (strain F-4128)</name>
    <dbReference type="NCBI Taxonomy" id="1432307"/>
    <lineage>
        <taxon>Eukaryota</taxon>
        <taxon>Fungi</taxon>
        <taxon>Dikarya</taxon>
        <taxon>Ascomycota</taxon>
        <taxon>Pezizomycotina</taxon>
        <taxon>Leotiomycetes</taxon>
        <taxon>Helotiales</taxon>
        <taxon>Sclerotiniaceae</taxon>
        <taxon>Sclerotinia</taxon>
    </lineage>
</organism>
<sequence length="78" mass="8808">MWNDIVGCHLQHLISADLVPDVLVIQAFLATEEHHGYCFEVSATAARAQNIEVHQWYMANSKAKLHIVSGVTQMLYKD</sequence>
<gene>
    <name evidence="1" type="ORF">SBOR_6454</name>
</gene>
<proteinExistence type="predicted"/>
<accession>W9CF45</accession>
<evidence type="ECO:0000313" key="2">
    <source>
        <dbReference type="Proteomes" id="UP000019487"/>
    </source>
</evidence>
<evidence type="ECO:0000313" key="1">
    <source>
        <dbReference type="EMBL" id="ESZ93175.1"/>
    </source>
</evidence>
<dbReference type="AlphaFoldDB" id="W9CF45"/>
<dbReference type="Proteomes" id="UP000019487">
    <property type="component" value="Unassembled WGS sequence"/>
</dbReference>
<name>W9CF45_SCLBF</name>
<keyword evidence="2" id="KW-1185">Reference proteome</keyword>
<dbReference type="HOGENOM" id="CLU_2623400_0_0_1"/>
<comment type="caution">
    <text evidence="1">The sequence shown here is derived from an EMBL/GenBank/DDBJ whole genome shotgun (WGS) entry which is preliminary data.</text>
</comment>